<proteinExistence type="predicted"/>
<organism evidence="1 2">
    <name type="scientific">Hymenobacter endophyticus</name>
    <dbReference type="NCBI Taxonomy" id="3076335"/>
    <lineage>
        <taxon>Bacteria</taxon>
        <taxon>Pseudomonadati</taxon>
        <taxon>Bacteroidota</taxon>
        <taxon>Cytophagia</taxon>
        <taxon>Cytophagales</taxon>
        <taxon>Hymenobacteraceae</taxon>
        <taxon>Hymenobacter</taxon>
    </lineage>
</organism>
<accession>A0ABU3TD96</accession>
<gene>
    <name evidence="1" type="ORF">ROI90_02965</name>
</gene>
<sequence length="125" mass="13754">METLFLFSTRICFGTVKCSSRFRGAEATYVAAAVSAMRGAAGLRPAVERKCGMNGVPAKHNCARFGTYSESQKLTRYTLVAGPEKPTSRLLNSFSKSVFGILFLWPAEPAEAGWHRRFCKIPNTL</sequence>
<keyword evidence="2" id="KW-1185">Reference proteome</keyword>
<dbReference type="RefSeq" id="WP_315996861.1">
    <property type="nucleotide sequence ID" value="NZ_JAWDJT010000002.1"/>
</dbReference>
<dbReference type="Proteomes" id="UP001250698">
    <property type="component" value="Unassembled WGS sequence"/>
</dbReference>
<evidence type="ECO:0000313" key="1">
    <source>
        <dbReference type="EMBL" id="MDU0369346.1"/>
    </source>
</evidence>
<comment type="caution">
    <text evidence="1">The sequence shown here is derived from an EMBL/GenBank/DDBJ whole genome shotgun (WGS) entry which is preliminary data.</text>
</comment>
<evidence type="ECO:0000313" key="2">
    <source>
        <dbReference type="Proteomes" id="UP001250698"/>
    </source>
</evidence>
<name>A0ABU3TD96_9BACT</name>
<protein>
    <submittedName>
        <fullName evidence="1">Uncharacterized protein</fullName>
    </submittedName>
</protein>
<dbReference type="EMBL" id="JAWDJT010000002">
    <property type="protein sequence ID" value="MDU0369346.1"/>
    <property type="molecule type" value="Genomic_DNA"/>
</dbReference>
<reference evidence="1 2" key="1">
    <citation type="submission" date="2023-10" db="EMBL/GenBank/DDBJ databases">
        <title>Hymenobacter endophyticus sp. nov., an isolate from the leaf tissues of wheat.</title>
        <authorList>
            <person name="Dai Y."/>
        </authorList>
    </citation>
    <scope>NUCLEOTIDE SEQUENCE [LARGE SCALE GENOMIC DNA]</scope>
    <source>
        <strain evidence="1 2">ZK17L-C2</strain>
    </source>
</reference>